<protein>
    <recommendedName>
        <fullName evidence="1">Transposase IS200-like domain-containing protein</fullName>
    </recommendedName>
</protein>
<dbReference type="AlphaFoldDB" id="A0A085ZBJ5"/>
<dbReference type="SMART" id="SM01321">
    <property type="entry name" value="Y1_Tnp"/>
    <property type="match status" value="1"/>
</dbReference>
<dbReference type="InterPro" id="IPR036515">
    <property type="entry name" value="Transposase_17_sf"/>
</dbReference>
<gene>
    <name evidence="2" type="ORF">IX38_14995</name>
</gene>
<dbReference type="GO" id="GO:0004803">
    <property type="term" value="F:transposase activity"/>
    <property type="evidence" value="ECO:0007669"/>
    <property type="project" value="InterPro"/>
</dbReference>
<name>A0A085ZBJ5_9FLAO</name>
<evidence type="ECO:0000313" key="3">
    <source>
        <dbReference type="Proteomes" id="UP000028703"/>
    </source>
</evidence>
<accession>A0A085ZBJ5</accession>
<organism evidence="2 3">
    <name type="scientific">Chryseobacterium luteum</name>
    <dbReference type="NCBI Taxonomy" id="421531"/>
    <lineage>
        <taxon>Bacteria</taxon>
        <taxon>Pseudomonadati</taxon>
        <taxon>Bacteroidota</taxon>
        <taxon>Flavobacteriia</taxon>
        <taxon>Flavobacteriales</taxon>
        <taxon>Weeksellaceae</taxon>
        <taxon>Chryseobacterium group</taxon>
        <taxon>Chryseobacterium</taxon>
    </lineage>
</organism>
<evidence type="ECO:0000313" key="2">
    <source>
        <dbReference type="EMBL" id="KFF01809.1"/>
    </source>
</evidence>
<dbReference type="SUPFAM" id="SSF143422">
    <property type="entry name" value="Transposase IS200-like"/>
    <property type="match status" value="1"/>
</dbReference>
<dbReference type="OrthoDB" id="9788881at2"/>
<dbReference type="EMBL" id="JPRO01000014">
    <property type="protein sequence ID" value="KFF01809.1"/>
    <property type="molecule type" value="Genomic_DNA"/>
</dbReference>
<reference evidence="2 3" key="1">
    <citation type="submission" date="2014-07" db="EMBL/GenBank/DDBJ databases">
        <title>Genome of Chryseobacterium luteum DSM 18605.</title>
        <authorList>
            <person name="Stropko S.J."/>
            <person name="Pipes S.E."/>
            <person name="Newman J.D."/>
        </authorList>
    </citation>
    <scope>NUCLEOTIDE SEQUENCE [LARGE SCALE GENOMIC DNA]</scope>
    <source>
        <strain evidence="2 3">DSM 18605</strain>
    </source>
</reference>
<dbReference type="eggNOG" id="COG1943">
    <property type="taxonomic scope" value="Bacteria"/>
</dbReference>
<proteinExistence type="predicted"/>
<evidence type="ECO:0000259" key="1">
    <source>
        <dbReference type="SMART" id="SM01321"/>
    </source>
</evidence>
<sequence>MNNKPLLESGKYYHIYNRGNNGQNIFFDPENYVFFLNRFHQYISPFCDTIAWVLLKNHFHILVYVKPFEEIKIEKLKYTATEIPKKIDIHLQFGHFFNSYAKAINKRYNRTGSLFEKNFERKEVPTIAYFKKLIHYIHFNPVKHGFSEYIWDYPWSSYQSIISHKPTKLNREFVTELFKNEDYFKLYHTEDKDYSDIDEFIIEF</sequence>
<keyword evidence="3" id="KW-1185">Reference proteome</keyword>
<dbReference type="GO" id="GO:0003677">
    <property type="term" value="F:DNA binding"/>
    <property type="evidence" value="ECO:0007669"/>
    <property type="project" value="InterPro"/>
</dbReference>
<dbReference type="Gene3D" id="3.30.70.1290">
    <property type="entry name" value="Transposase IS200-like"/>
    <property type="match status" value="1"/>
</dbReference>
<feature type="domain" description="Transposase IS200-like" evidence="1">
    <location>
        <begin position="8"/>
        <end position="140"/>
    </location>
</feature>
<dbReference type="GO" id="GO:0006313">
    <property type="term" value="P:DNA transposition"/>
    <property type="evidence" value="ECO:0007669"/>
    <property type="project" value="InterPro"/>
</dbReference>
<dbReference type="STRING" id="421531.IX38_14995"/>
<dbReference type="PANTHER" id="PTHR34322:SF2">
    <property type="entry name" value="TRANSPOSASE IS200-LIKE DOMAIN-CONTAINING PROTEIN"/>
    <property type="match status" value="1"/>
</dbReference>
<dbReference type="PANTHER" id="PTHR34322">
    <property type="entry name" value="TRANSPOSASE, Y1_TNP DOMAIN-CONTAINING"/>
    <property type="match status" value="1"/>
</dbReference>
<dbReference type="InterPro" id="IPR002686">
    <property type="entry name" value="Transposase_17"/>
</dbReference>
<dbReference type="Proteomes" id="UP000028703">
    <property type="component" value="Unassembled WGS sequence"/>
</dbReference>
<comment type="caution">
    <text evidence="2">The sequence shown here is derived from an EMBL/GenBank/DDBJ whole genome shotgun (WGS) entry which is preliminary data.</text>
</comment>